<dbReference type="AlphaFoldDB" id="A0A100JXG5"/>
<reference evidence="3" key="1">
    <citation type="submission" date="2015-11" db="EMBL/GenBank/DDBJ databases">
        <authorList>
            <consortium name="Cross-ministerial Strategic Innovation Promotion Program (SIP) consortium"/>
            <person name="Tomihama T."/>
            <person name="Ikenaga M."/>
            <person name="Sakai M."/>
            <person name="Okubo T."/>
            <person name="Ikeda S."/>
        </authorList>
    </citation>
    <scope>NUCLEOTIDE SEQUENCE [LARGE SCALE GENOMIC DNA]</scope>
    <source>
        <strain evidence="3">S58</strain>
    </source>
</reference>
<evidence type="ECO:0000313" key="2">
    <source>
        <dbReference type="EMBL" id="GAQ67489.1"/>
    </source>
</evidence>
<protein>
    <recommendedName>
        <fullName evidence="1">vWA-MoxR associated protein middle region 2 domain-containing protein</fullName>
    </recommendedName>
</protein>
<evidence type="ECO:0000259" key="1">
    <source>
        <dbReference type="Pfam" id="PF19965"/>
    </source>
</evidence>
<feature type="domain" description="vWA-MoxR associated protein middle region 2" evidence="1">
    <location>
        <begin position="201"/>
        <end position="416"/>
    </location>
</feature>
<reference evidence="2 3" key="2">
    <citation type="journal article" date="2016" name="Genome Announc.">
        <title>Draft Genome Sequences of Streptomyces scabiei S58, Streptomyces turgidiscabies T45, and Streptomyces acidiscabies a10, the Pathogens of Potato Common Scab, Isolated in Japan.</title>
        <authorList>
            <person name="Tomihama T."/>
            <person name="Nishi Y."/>
            <person name="Sakai M."/>
            <person name="Ikenaga M."/>
            <person name="Okubo T."/>
            <person name="Ikeda S."/>
        </authorList>
    </citation>
    <scope>NUCLEOTIDE SEQUENCE [LARGE SCALE GENOMIC DNA]</scope>
    <source>
        <strain evidence="2 3">S58</strain>
    </source>
</reference>
<dbReference type="EMBL" id="BCMM01000058">
    <property type="protein sequence ID" value="GAQ67489.1"/>
    <property type="molecule type" value="Genomic_DNA"/>
</dbReference>
<dbReference type="RefSeq" id="WP_159056165.1">
    <property type="nucleotide sequence ID" value="NZ_BCMM01000058.1"/>
</dbReference>
<gene>
    <name evidence="2" type="ORF">SsS58_07944</name>
</gene>
<comment type="caution">
    <text evidence="2">The sequence shown here is derived from an EMBL/GenBank/DDBJ whole genome shotgun (WGS) entry which is preliminary data.</text>
</comment>
<evidence type="ECO:0000313" key="3">
    <source>
        <dbReference type="Proteomes" id="UP000067448"/>
    </source>
</evidence>
<dbReference type="Pfam" id="PF19965">
    <property type="entry name" value="VMAP-M2"/>
    <property type="match status" value="1"/>
</dbReference>
<dbReference type="Proteomes" id="UP000067448">
    <property type="component" value="Unassembled WGS sequence"/>
</dbReference>
<name>A0A100JXG5_STRSC</name>
<sequence length="698" mass="74444">MTGLATSAAPRHVLVVGAQCSGAEELPGLEDAARRLHRALVDPDLGACVDRGEGEAGSLLVGTGLGKEVVGTAIAAAADRAKEDRGPLVLALLGHGVGGCGGPLYFVTSGNAQDGVIHQLDVESTIGAVTNENGLDGLIVIVDTCHAAASLVGPQSVTAGVQQGTVRVSVLFAASAHQTALDMNLSVQLAELLEHGTTNAEEFLTVDARLVNELRSRIHTQEPGSFTFDGTPGDSESLWLAHNVQAAARRSAGSLGSVACERLRKLLHPLEGTEGIHSREQLTDWLGGLGNEQLGLPAVRRVLEFEHDLRRCASAFAVLEEAFGDALTDDLLRKAAARAQFPREVVVRVPCHSLRDLVEYAILDQPAVVTPAGQRRTLVHFVAALAHLIKPEDVLPRQLTAWAAKTGDGAALNSRLKELSGATPRLVLVAADDGGEDVVRVDASLLYGSAVVHTAEFPCEPGQDALVAALAKAHQWALSWLGAAGERLVLVDVSVPTSLLLDSPPEEWRVIRGKRRLGVDYDVTTRWSGLLTPPPGVPLDEMLHAGSQLLSSLQTEAQSGPSWLSSDDLSSVETLQDVLDRRRMGDCVWGVSTVPEKNFDLMLEELLIHTPALIWPRCEGVSDTQALQDAVAEHWKSLPETLVRAFKQRLGNSLGEGVPGQLADIRTTWHDAHWQDFCQRRAGRAVVAPQDVTPKEQA</sequence>
<reference evidence="3" key="3">
    <citation type="submission" date="2016-02" db="EMBL/GenBank/DDBJ databases">
        <title>Draft genome of pathogenic Streptomyces sp. in Japan.</title>
        <authorList>
            <person name="Tomihama T."/>
            <person name="Ikenaga M."/>
            <person name="Sakai M."/>
            <person name="Okubo T."/>
            <person name="Ikeda S."/>
        </authorList>
    </citation>
    <scope>NUCLEOTIDE SEQUENCE [LARGE SCALE GENOMIC DNA]</scope>
    <source>
        <strain evidence="3">S58</strain>
    </source>
</reference>
<dbReference type="InterPro" id="IPR045446">
    <property type="entry name" value="VMAP-M2"/>
</dbReference>
<dbReference type="OrthoDB" id="3904028at2"/>
<proteinExistence type="predicted"/>
<accession>A0A100JXG5</accession>
<organism evidence="2 3">
    <name type="scientific">Streptomyces scabiei</name>
    <dbReference type="NCBI Taxonomy" id="1930"/>
    <lineage>
        <taxon>Bacteria</taxon>
        <taxon>Bacillati</taxon>
        <taxon>Actinomycetota</taxon>
        <taxon>Actinomycetes</taxon>
        <taxon>Kitasatosporales</taxon>
        <taxon>Streptomycetaceae</taxon>
        <taxon>Streptomyces</taxon>
    </lineage>
</organism>